<dbReference type="KEGG" id="ara:Arad_14074"/>
<accession>B9JP94</accession>
<dbReference type="EMBL" id="CP000630">
    <property type="protein sequence ID" value="ACM30963.1"/>
    <property type="molecule type" value="Genomic_DNA"/>
</dbReference>
<dbReference type="Gene3D" id="3.30.420.10">
    <property type="entry name" value="Ribonuclease H-like superfamily/Ribonuclease H"/>
    <property type="match status" value="1"/>
</dbReference>
<organism evidence="3 4">
    <name type="scientific">Rhizobium rhizogenes (strain K84 / ATCC BAA-868)</name>
    <name type="common">Agrobacterium radiobacter</name>
    <dbReference type="NCBI Taxonomy" id="311403"/>
    <lineage>
        <taxon>Bacteria</taxon>
        <taxon>Pseudomonadati</taxon>
        <taxon>Pseudomonadota</taxon>
        <taxon>Alphaproteobacteria</taxon>
        <taxon>Hyphomicrobiales</taxon>
        <taxon>Rhizobiaceae</taxon>
        <taxon>Rhizobium/Agrobacterium group</taxon>
        <taxon>Rhizobium</taxon>
    </lineage>
</organism>
<dbReference type="SUPFAM" id="SSF53098">
    <property type="entry name" value="Ribonuclease H-like"/>
    <property type="match status" value="1"/>
</dbReference>
<dbReference type="AlphaFoldDB" id="B9JP94"/>
<dbReference type="GO" id="GO:0003676">
    <property type="term" value="F:nucleic acid binding"/>
    <property type="evidence" value="ECO:0007669"/>
    <property type="project" value="InterPro"/>
</dbReference>
<feature type="region of interest" description="Disordered" evidence="1">
    <location>
        <begin position="158"/>
        <end position="183"/>
    </location>
</feature>
<name>B9JP94_RHIR8</name>
<keyword evidence="3" id="KW-0614">Plasmid</keyword>
<dbReference type="PROSITE" id="PS50994">
    <property type="entry name" value="INTEGRASE"/>
    <property type="match status" value="1"/>
</dbReference>
<sequence>MNDENLVSHFVPDQTQIAEQGILGLSDVAWIEAKRRAAVISPLAEHAEVPARLAREAGTELGLTERTVYSLIRRYRQSGGLLSSLAPKPPSGGKGKARLPYAAETIISEAIRDEFLTRQKKRAAAVVRAVRERCVVAGIAAPATNTIRARVQAIRSEEAAKRREGGARSKAARRLKAAAGETPESPAPMAVLQIDHTPVDIILVDETYRKPLGRPYLTVAIDVYSRCVAGFLLSFDPPSATSVGLCIAHAASPKDGYLASLGFGDYHWPVSGMPGAFYVDNAAEFHSEALTRGCEQYGIALNYRPVATPHYGGIVERLIGTLMQMIHEVPGTTFSNVAERGEYDSDGNACLTLAELEQWMALAIVGRYHGEVHGGLLEPPVARWHHGVSTVAAPRPVSQTQAFLVDFLPVVRRRITREGFRLDHIAYFSNALHPWVAERDRMDQFVIRRDPRDLSRIYVLDPVGQFYVEVPCARLGRPSITLFEHREAVARLRADGRSHVDEDAIFRAVAAQRELAREAAARTRSARRKLARIAGKNPLSFKPESTKPAEGAEPQIVVTQLYPATKW</sequence>
<feature type="compositionally biased region" description="Basic and acidic residues" evidence="1">
    <location>
        <begin position="158"/>
        <end position="167"/>
    </location>
</feature>
<dbReference type="Pfam" id="PF09299">
    <property type="entry name" value="Mu-transpos_C"/>
    <property type="match status" value="1"/>
</dbReference>
<dbReference type="HOGENOM" id="CLU_017991_4_0_5"/>
<proteinExistence type="predicted"/>
<feature type="domain" description="Integrase catalytic" evidence="2">
    <location>
        <begin position="184"/>
        <end position="388"/>
    </location>
</feature>
<reference evidence="3 4" key="1">
    <citation type="journal article" date="2009" name="J. Bacteriol.">
        <title>Genome sequences of three Agrobacterium biovars help elucidate the evolution of multichromosome genomes in bacteria.</title>
        <authorList>
            <person name="Slater S.C."/>
            <person name="Goldman B.S."/>
            <person name="Goodner B."/>
            <person name="Setubal J.C."/>
            <person name="Farrand S.K."/>
            <person name="Nester E.W."/>
            <person name="Burr T.J."/>
            <person name="Banta L."/>
            <person name="Dickerman A.W."/>
            <person name="Paulsen I."/>
            <person name="Otten L."/>
            <person name="Suen G."/>
            <person name="Welch R."/>
            <person name="Almeida N.F."/>
            <person name="Arnold F."/>
            <person name="Burton O.T."/>
            <person name="Du Z."/>
            <person name="Ewing A."/>
            <person name="Godsy E."/>
            <person name="Heisel S."/>
            <person name="Houmiel K.L."/>
            <person name="Jhaveri J."/>
            <person name="Lu J."/>
            <person name="Miller N.M."/>
            <person name="Norton S."/>
            <person name="Chen Q."/>
            <person name="Phoolcharoen W."/>
            <person name="Ohlin V."/>
            <person name="Ondrusek D."/>
            <person name="Pride N."/>
            <person name="Stricklin S.L."/>
            <person name="Sun J."/>
            <person name="Wheeler C."/>
            <person name="Wilson L."/>
            <person name="Zhu H."/>
            <person name="Wood D.W."/>
        </authorList>
    </citation>
    <scope>NUCLEOTIDE SEQUENCE [LARGE SCALE GENOMIC DNA]</scope>
    <source>
        <strain evidence="4">K84 / ATCC BAA-868</strain>
        <plasmid evidence="3 4">pAtK84b</plasmid>
    </source>
</reference>
<dbReference type="InterPro" id="IPR015378">
    <property type="entry name" value="Transposase-like_Mu_C"/>
</dbReference>
<evidence type="ECO:0000259" key="2">
    <source>
        <dbReference type="PROSITE" id="PS50994"/>
    </source>
</evidence>
<dbReference type="Proteomes" id="UP000001600">
    <property type="component" value="Plasmid pAtK84b"/>
</dbReference>
<protein>
    <submittedName>
        <fullName evidence="3">TniA transposase</fullName>
    </submittedName>
</protein>
<evidence type="ECO:0000313" key="4">
    <source>
        <dbReference type="Proteomes" id="UP000001600"/>
    </source>
</evidence>
<geneLocation type="plasmid" evidence="3 4">
    <name>pAtK84b</name>
</geneLocation>
<dbReference type="InterPro" id="IPR012337">
    <property type="entry name" value="RNaseH-like_sf"/>
</dbReference>
<dbReference type="RefSeq" id="WP_012654896.1">
    <property type="nucleotide sequence ID" value="NC_011990.1"/>
</dbReference>
<gene>
    <name evidence="3" type="ordered locus">Arad_14074</name>
</gene>
<dbReference type="InterPro" id="IPR001584">
    <property type="entry name" value="Integrase_cat-core"/>
</dbReference>
<evidence type="ECO:0000313" key="3">
    <source>
        <dbReference type="EMBL" id="ACM30963.1"/>
    </source>
</evidence>
<dbReference type="GO" id="GO:0015074">
    <property type="term" value="P:DNA integration"/>
    <property type="evidence" value="ECO:0007669"/>
    <property type="project" value="InterPro"/>
</dbReference>
<dbReference type="InterPro" id="IPR036397">
    <property type="entry name" value="RNaseH_sf"/>
</dbReference>
<evidence type="ECO:0000256" key="1">
    <source>
        <dbReference type="SAM" id="MobiDB-lite"/>
    </source>
</evidence>